<dbReference type="Pfam" id="PF00480">
    <property type="entry name" value="ROK"/>
    <property type="match status" value="1"/>
</dbReference>
<dbReference type="PANTHER" id="PTHR18964:SF149">
    <property type="entry name" value="BIFUNCTIONAL UDP-N-ACETYLGLUCOSAMINE 2-EPIMERASE_N-ACETYLMANNOSAMINE KINASE"/>
    <property type="match status" value="1"/>
</dbReference>
<name>A0ABS6K1K8_9FIRM</name>
<reference evidence="2 3" key="1">
    <citation type="submission" date="2021-06" db="EMBL/GenBank/DDBJ databases">
        <title>Description of novel taxa of the family Lachnospiraceae.</title>
        <authorList>
            <person name="Chaplin A.V."/>
            <person name="Sokolova S.R."/>
            <person name="Pikina A.P."/>
            <person name="Korzhanova M."/>
            <person name="Belova V."/>
            <person name="Korostin D."/>
            <person name="Efimov B.A."/>
        </authorList>
    </citation>
    <scope>NUCLEOTIDE SEQUENCE [LARGE SCALE GENOMIC DNA]</scope>
    <source>
        <strain evidence="2 3">ASD4241</strain>
    </source>
</reference>
<dbReference type="InterPro" id="IPR043129">
    <property type="entry name" value="ATPase_NBD"/>
</dbReference>
<dbReference type="InterPro" id="IPR049874">
    <property type="entry name" value="ROK_cs"/>
</dbReference>
<proteinExistence type="inferred from homology"/>
<protein>
    <submittedName>
        <fullName evidence="2">ROK family protein</fullName>
    </submittedName>
</protein>
<dbReference type="Gene3D" id="3.30.420.40">
    <property type="match status" value="2"/>
</dbReference>
<sequence>MIAAAIDTGGTKINGAAVDEEGNILKKIRIENTGRTGAFIMDAYRKILRELTEAFPIKAVGIGAGGRIDERAGKVLYAVGIYQDYIGLPMKQLLEEEFQLPTAVTNDCRAGLIGEKWKGSAAGYENVTGIILGTGVGGGVIDHHRILEGAFSGFGEIGHMILHPGGRLCTCGQRGCAEQYISGTALWQIYNERSGSASLSSGYEFFGRVQHNDGIALEVLKEFQLDLASCAVSCANLLDPEVILIGGGLADTADYWWDGFTAYCREIGNQHTQNQKLILAARGNDAALLGAARIAFDLYKTRHYQ</sequence>
<evidence type="ECO:0000313" key="2">
    <source>
        <dbReference type="EMBL" id="MBU9724733.1"/>
    </source>
</evidence>
<keyword evidence="3" id="KW-1185">Reference proteome</keyword>
<dbReference type="PROSITE" id="PS01125">
    <property type="entry name" value="ROK"/>
    <property type="match status" value="1"/>
</dbReference>
<gene>
    <name evidence="2" type="ORF">KTH90_01765</name>
</gene>
<dbReference type="EMBL" id="JAHQCX010000001">
    <property type="protein sequence ID" value="MBU9724733.1"/>
    <property type="molecule type" value="Genomic_DNA"/>
</dbReference>
<evidence type="ECO:0000313" key="3">
    <source>
        <dbReference type="Proteomes" id="UP001314681"/>
    </source>
</evidence>
<accession>A0ABS6K1K8</accession>
<dbReference type="InterPro" id="IPR000600">
    <property type="entry name" value="ROK"/>
</dbReference>
<dbReference type="RefSeq" id="WP_238726164.1">
    <property type="nucleotide sequence ID" value="NZ_JAHQCX010000001.1"/>
</dbReference>
<organism evidence="2 3">
    <name type="scientific">Diplocloster modestus</name>
    <dbReference type="NCBI Taxonomy" id="2850322"/>
    <lineage>
        <taxon>Bacteria</taxon>
        <taxon>Bacillati</taxon>
        <taxon>Bacillota</taxon>
        <taxon>Clostridia</taxon>
        <taxon>Lachnospirales</taxon>
        <taxon>Lachnospiraceae</taxon>
        <taxon>Diplocloster</taxon>
    </lineage>
</organism>
<dbReference type="SUPFAM" id="SSF53067">
    <property type="entry name" value="Actin-like ATPase domain"/>
    <property type="match status" value="1"/>
</dbReference>
<dbReference type="PANTHER" id="PTHR18964">
    <property type="entry name" value="ROK (REPRESSOR, ORF, KINASE) FAMILY"/>
    <property type="match status" value="1"/>
</dbReference>
<dbReference type="Proteomes" id="UP001314681">
    <property type="component" value="Unassembled WGS sequence"/>
</dbReference>
<comment type="caution">
    <text evidence="2">The sequence shown here is derived from an EMBL/GenBank/DDBJ whole genome shotgun (WGS) entry which is preliminary data.</text>
</comment>
<comment type="similarity">
    <text evidence="1">Belongs to the ROK (NagC/XylR) family.</text>
</comment>
<evidence type="ECO:0000256" key="1">
    <source>
        <dbReference type="ARBA" id="ARBA00006479"/>
    </source>
</evidence>